<dbReference type="PANTHER" id="PTHR43159:SF2">
    <property type="entry name" value="ENOYL-[ACYL-CARRIER-PROTEIN] REDUCTASE [NADH], CHLOROPLASTIC"/>
    <property type="match status" value="1"/>
</dbReference>
<dbReference type="Proteomes" id="UP001501734">
    <property type="component" value="Unassembled WGS sequence"/>
</dbReference>
<dbReference type="InterPro" id="IPR036291">
    <property type="entry name" value="NAD(P)-bd_dom_sf"/>
</dbReference>
<evidence type="ECO:0000256" key="2">
    <source>
        <dbReference type="ARBA" id="ARBA00009233"/>
    </source>
</evidence>
<dbReference type="InterPro" id="IPR014358">
    <property type="entry name" value="Enoyl-ACP_Rdtase_NADH"/>
</dbReference>
<dbReference type="NCBIfam" id="NF006369">
    <property type="entry name" value="PRK08594.1"/>
    <property type="match status" value="1"/>
</dbReference>
<keyword evidence="8" id="KW-0520">NAD</keyword>
<evidence type="ECO:0000256" key="3">
    <source>
        <dbReference type="ARBA" id="ARBA00022516"/>
    </source>
</evidence>
<evidence type="ECO:0000256" key="4">
    <source>
        <dbReference type="ARBA" id="ARBA00022832"/>
    </source>
</evidence>
<name>A0ABP7V1R7_9BACI</name>
<reference evidence="10" key="1">
    <citation type="journal article" date="2019" name="Int. J. Syst. Evol. Microbiol.">
        <title>The Global Catalogue of Microorganisms (GCM) 10K type strain sequencing project: providing services to taxonomists for standard genome sequencing and annotation.</title>
        <authorList>
            <consortium name="The Broad Institute Genomics Platform"/>
            <consortium name="The Broad Institute Genome Sequencing Center for Infectious Disease"/>
            <person name="Wu L."/>
            <person name="Ma J."/>
        </authorList>
    </citation>
    <scope>NUCLEOTIDE SEQUENCE [LARGE SCALE GENOMIC DNA]</scope>
    <source>
        <strain evidence="10">JCM 17250</strain>
    </source>
</reference>
<evidence type="ECO:0000313" key="10">
    <source>
        <dbReference type="Proteomes" id="UP001501734"/>
    </source>
</evidence>
<accession>A0ABP7V1R7</accession>
<keyword evidence="4" id="KW-0276">Fatty acid metabolism</keyword>
<evidence type="ECO:0000313" key="9">
    <source>
        <dbReference type="EMBL" id="GAA4057610.1"/>
    </source>
</evidence>
<protein>
    <recommendedName>
        <fullName evidence="8">Enoyl-[acyl-carrier-protein] reductase [NADH]</fullName>
        <ecNumber evidence="8">1.3.1.9</ecNumber>
    </recommendedName>
</protein>
<dbReference type="PIRSF" id="PIRSF000094">
    <property type="entry name" value="Enoyl-ACP_rdct"/>
    <property type="match status" value="1"/>
</dbReference>
<keyword evidence="7 8" id="KW-0275">Fatty acid biosynthesis</keyword>
<sequence length="259" mass="27910">MNFSLSDKTFVIMGVANKRSLAWGIAQALDKVGARLIFTYVSERFEKPVKQLAETLKGQSSLFYECDVSSDQSIKDAFAKIEAEVGTIHGVAHCIAFAERDDLKGEFVDTSRDGFLLAHNISAYSLVGVTRAAKPLMTEGGSILTLTYLGGERVVQNYNIMGVAKASLDASMKYLANDLGKDNIRVNAISAGPIRTLSAKGVGDFNSILNEIEKKAPLRRTVTQEEVGSSAYYLLSDLSQGVTGEIIHVDGGYSILGLA</sequence>
<dbReference type="Gene3D" id="3.40.50.720">
    <property type="entry name" value="NAD(P)-binding Rossmann-like Domain"/>
    <property type="match status" value="1"/>
</dbReference>
<dbReference type="EMBL" id="BAABDL010000005">
    <property type="protein sequence ID" value="GAA4057610.1"/>
    <property type="molecule type" value="Genomic_DNA"/>
</dbReference>
<evidence type="ECO:0000256" key="5">
    <source>
        <dbReference type="ARBA" id="ARBA00023002"/>
    </source>
</evidence>
<evidence type="ECO:0000256" key="1">
    <source>
        <dbReference type="ARBA" id="ARBA00005189"/>
    </source>
</evidence>
<dbReference type="Gene3D" id="1.10.8.400">
    <property type="entry name" value="Enoyl acyl carrier protein reductase"/>
    <property type="match status" value="1"/>
</dbReference>
<keyword evidence="5 8" id="KW-0560">Oxidoreductase</keyword>
<dbReference type="PRINTS" id="PR00081">
    <property type="entry name" value="GDHRDH"/>
</dbReference>
<dbReference type="Pfam" id="PF13561">
    <property type="entry name" value="adh_short_C2"/>
    <property type="match status" value="1"/>
</dbReference>
<gene>
    <name evidence="9" type="primary">fabI</name>
    <name evidence="9" type="ORF">GCM10022410_01260</name>
</gene>
<comment type="pathway">
    <text evidence="1">Lipid metabolism.</text>
</comment>
<dbReference type="RefSeq" id="WP_344909401.1">
    <property type="nucleotide sequence ID" value="NZ_BAABDL010000005.1"/>
</dbReference>
<keyword evidence="6" id="KW-0443">Lipid metabolism</keyword>
<dbReference type="PANTHER" id="PTHR43159">
    <property type="entry name" value="ENOYL-[ACYL-CARRIER-PROTEIN] REDUCTASE"/>
    <property type="match status" value="1"/>
</dbReference>
<dbReference type="InterPro" id="IPR002347">
    <property type="entry name" value="SDR_fam"/>
</dbReference>
<comment type="caution">
    <text evidence="9">The sequence shown here is derived from an EMBL/GenBank/DDBJ whole genome shotgun (WGS) entry which is preliminary data.</text>
</comment>
<evidence type="ECO:0000256" key="6">
    <source>
        <dbReference type="ARBA" id="ARBA00023098"/>
    </source>
</evidence>
<keyword evidence="3 8" id="KW-0444">Lipid biosynthesis</keyword>
<dbReference type="SUPFAM" id="SSF51735">
    <property type="entry name" value="NAD(P)-binding Rossmann-fold domains"/>
    <property type="match status" value="1"/>
</dbReference>
<dbReference type="EC" id="1.3.1.9" evidence="8"/>
<organism evidence="9 10">
    <name type="scientific">Amphibacillus indicireducens</name>
    <dbReference type="NCBI Taxonomy" id="1076330"/>
    <lineage>
        <taxon>Bacteria</taxon>
        <taxon>Bacillati</taxon>
        <taxon>Bacillota</taxon>
        <taxon>Bacilli</taxon>
        <taxon>Bacillales</taxon>
        <taxon>Bacillaceae</taxon>
        <taxon>Amphibacillus</taxon>
    </lineage>
</organism>
<comment type="similarity">
    <text evidence="2 8">Belongs to the short-chain dehydrogenases/reductases (SDR) family. FabI subfamily.</text>
</comment>
<dbReference type="CDD" id="cd05372">
    <property type="entry name" value="ENR_SDR"/>
    <property type="match status" value="1"/>
</dbReference>
<proteinExistence type="inferred from homology"/>
<evidence type="ECO:0000256" key="8">
    <source>
        <dbReference type="PIRNR" id="PIRNR000094"/>
    </source>
</evidence>
<evidence type="ECO:0000256" key="7">
    <source>
        <dbReference type="ARBA" id="ARBA00023160"/>
    </source>
</evidence>
<comment type="catalytic activity">
    <reaction evidence="8">
        <text>a 2,3-saturated acyl-[ACP] + NAD(+) = a (2E)-enoyl-[ACP] + NADH + H(+)</text>
        <dbReference type="Rhea" id="RHEA:10240"/>
        <dbReference type="Rhea" id="RHEA-COMP:9925"/>
        <dbReference type="Rhea" id="RHEA-COMP:9926"/>
        <dbReference type="ChEBI" id="CHEBI:15378"/>
        <dbReference type="ChEBI" id="CHEBI:57540"/>
        <dbReference type="ChEBI" id="CHEBI:57945"/>
        <dbReference type="ChEBI" id="CHEBI:78784"/>
        <dbReference type="ChEBI" id="CHEBI:78785"/>
        <dbReference type="EC" id="1.3.1.9"/>
    </reaction>
</comment>
<keyword evidence="10" id="KW-1185">Reference proteome</keyword>